<evidence type="ECO:0000256" key="1">
    <source>
        <dbReference type="SAM" id="Phobius"/>
    </source>
</evidence>
<evidence type="ECO:0008006" key="4">
    <source>
        <dbReference type="Google" id="ProtNLM"/>
    </source>
</evidence>
<dbReference type="AlphaFoldDB" id="A0AAW9N0P4"/>
<sequence>MGDRKKREKKTISYNFSSRVKFITSLFIILFIYYGVRLIYLNSEGGDEYKNKAIEQRISEVELKPKKRTDT</sequence>
<accession>A0AAW9N0P4</accession>
<dbReference type="EMBL" id="JAYKOT010000003">
    <property type="protein sequence ID" value="MEB3429852.1"/>
    <property type="molecule type" value="Genomic_DNA"/>
</dbReference>
<name>A0AAW9N0P4_9FIRM</name>
<comment type="caution">
    <text evidence="2">The sequence shown here is derived from an EMBL/GenBank/DDBJ whole genome shotgun (WGS) entry which is preliminary data.</text>
</comment>
<gene>
    <name evidence="2" type="ORF">VLK81_07505</name>
</gene>
<dbReference type="RefSeq" id="WP_324620007.1">
    <property type="nucleotide sequence ID" value="NZ_JAYKOT010000003.1"/>
</dbReference>
<keyword evidence="3" id="KW-1185">Reference proteome</keyword>
<reference evidence="2 3" key="1">
    <citation type="submission" date="2024-01" db="EMBL/GenBank/DDBJ databases">
        <title>Complete genome sequence of Citroniella saccharovorans strain M6.X9, isolated from human fecal sample.</title>
        <authorList>
            <person name="Cheng G."/>
            <person name="Westerholm M."/>
            <person name="Schnurer A."/>
        </authorList>
    </citation>
    <scope>NUCLEOTIDE SEQUENCE [LARGE SCALE GENOMIC DNA]</scope>
    <source>
        <strain evidence="2 3">DSM 29873</strain>
    </source>
</reference>
<keyword evidence="1" id="KW-0812">Transmembrane</keyword>
<proteinExistence type="predicted"/>
<evidence type="ECO:0000313" key="2">
    <source>
        <dbReference type="EMBL" id="MEB3429852.1"/>
    </source>
</evidence>
<evidence type="ECO:0000313" key="3">
    <source>
        <dbReference type="Proteomes" id="UP001357733"/>
    </source>
</evidence>
<feature type="transmembrane region" description="Helical" evidence="1">
    <location>
        <begin position="20"/>
        <end position="40"/>
    </location>
</feature>
<organism evidence="2 3">
    <name type="scientific">Citroniella saccharovorans</name>
    <dbReference type="NCBI Taxonomy" id="2053367"/>
    <lineage>
        <taxon>Bacteria</taxon>
        <taxon>Bacillati</taxon>
        <taxon>Bacillota</taxon>
        <taxon>Tissierellia</taxon>
        <taxon>Tissierellales</taxon>
        <taxon>Peptoniphilaceae</taxon>
        <taxon>Citroniella</taxon>
    </lineage>
</organism>
<keyword evidence="1" id="KW-1133">Transmembrane helix</keyword>
<dbReference type="Proteomes" id="UP001357733">
    <property type="component" value="Unassembled WGS sequence"/>
</dbReference>
<keyword evidence="1" id="KW-0472">Membrane</keyword>
<protein>
    <recommendedName>
        <fullName evidence="4">Penicillin-binding protein</fullName>
    </recommendedName>
</protein>